<reference evidence="2" key="1">
    <citation type="journal article" date="2019" name="Int. J. Syst. Evol. Microbiol.">
        <title>The Global Catalogue of Microorganisms (GCM) 10K type strain sequencing project: providing services to taxonomists for standard genome sequencing and annotation.</title>
        <authorList>
            <consortium name="The Broad Institute Genomics Platform"/>
            <consortium name="The Broad Institute Genome Sequencing Center for Infectious Disease"/>
            <person name="Wu L."/>
            <person name="Ma J."/>
        </authorList>
    </citation>
    <scope>NUCLEOTIDE SEQUENCE [LARGE SCALE GENOMIC DNA]</scope>
    <source>
        <strain evidence="2">CCUG 61948</strain>
    </source>
</reference>
<gene>
    <name evidence="1" type="ORF">ACFQZJ_08955</name>
</gene>
<dbReference type="RefSeq" id="WP_379933986.1">
    <property type="nucleotide sequence ID" value="NZ_JBHTHY010000006.1"/>
</dbReference>
<evidence type="ECO:0000313" key="2">
    <source>
        <dbReference type="Proteomes" id="UP001597012"/>
    </source>
</evidence>
<dbReference type="Proteomes" id="UP001597012">
    <property type="component" value="Unassembled WGS sequence"/>
</dbReference>
<organism evidence="1 2">
    <name type="scientific">Maribacter chungangensis</name>
    <dbReference type="NCBI Taxonomy" id="1069117"/>
    <lineage>
        <taxon>Bacteria</taxon>
        <taxon>Pseudomonadati</taxon>
        <taxon>Bacteroidota</taxon>
        <taxon>Flavobacteriia</taxon>
        <taxon>Flavobacteriales</taxon>
        <taxon>Flavobacteriaceae</taxon>
        <taxon>Maribacter</taxon>
    </lineage>
</organism>
<keyword evidence="2" id="KW-1185">Reference proteome</keyword>
<proteinExistence type="predicted"/>
<protein>
    <submittedName>
        <fullName evidence="1">Uncharacterized protein</fullName>
    </submittedName>
</protein>
<comment type="caution">
    <text evidence="1">The sequence shown here is derived from an EMBL/GenBank/DDBJ whole genome shotgun (WGS) entry which is preliminary data.</text>
</comment>
<evidence type="ECO:0000313" key="1">
    <source>
        <dbReference type="EMBL" id="MFD0797587.1"/>
    </source>
</evidence>
<dbReference type="EMBL" id="JBHTHY010000006">
    <property type="protein sequence ID" value="MFD0797587.1"/>
    <property type="molecule type" value="Genomic_DNA"/>
</dbReference>
<name>A0ABW3B2P6_9FLAO</name>
<sequence length="201" mass="23367">MITKKYFREKAFYNKDEQAYVLRVHSNLSGTDILAKVLPEEPKAVNEEDGVSDKILAILNELTALPVSKLDLIKKTAWSSFNDYGKLVSFTLLEDDNKFKNGTITREEYQNLNKKRQRDLFEIYSEHDCWKSLGKAEFKSCLFPRIWNHRFRLITFYPEWEGDGLNIVVRNGEIIGYANGLDPITKAFDDPKLKAINELYC</sequence>
<accession>A0ABW3B2P6</accession>